<feature type="coiled-coil region" evidence="1">
    <location>
        <begin position="298"/>
        <end position="400"/>
    </location>
</feature>
<dbReference type="AlphaFoldDB" id="A0A8T3E2C8"/>
<feature type="compositionally biased region" description="Basic and acidic residues" evidence="2">
    <location>
        <begin position="135"/>
        <end position="151"/>
    </location>
</feature>
<dbReference type="EMBL" id="JAERUA010000004">
    <property type="protein sequence ID" value="KAI1900755.1"/>
    <property type="molecule type" value="Genomic_DNA"/>
</dbReference>
<evidence type="ECO:0000313" key="3">
    <source>
        <dbReference type="EMBL" id="KAI1900755.1"/>
    </source>
</evidence>
<keyword evidence="1" id="KW-0175">Coiled coil</keyword>
<dbReference type="OrthoDB" id="10051906at2759"/>
<dbReference type="PANTHER" id="PTHR43696:SF9">
    <property type="entry name" value="COILED-COIL DOMAIN-CONTAINING PROTEIN 157"/>
    <property type="match status" value="1"/>
</dbReference>
<gene>
    <name evidence="3" type="ORF">AGOR_G00053150</name>
</gene>
<proteinExistence type="predicted"/>
<feature type="compositionally biased region" description="Polar residues" evidence="2">
    <location>
        <begin position="161"/>
        <end position="176"/>
    </location>
</feature>
<keyword evidence="4" id="KW-1185">Reference proteome</keyword>
<feature type="region of interest" description="Disordered" evidence="2">
    <location>
        <begin position="135"/>
        <end position="209"/>
    </location>
</feature>
<organism evidence="3 4">
    <name type="scientific">Albula goreensis</name>
    <dbReference type="NCBI Taxonomy" id="1534307"/>
    <lineage>
        <taxon>Eukaryota</taxon>
        <taxon>Metazoa</taxon>
        <taxon>Chordata</taxon>
        <taxon>Craniata</taxon>
        <taxon>Vertebrata</taxon>
        <taxon>Euteleostomi</taxon>
        <taxon>Actinopterygii</taxon>
        <taxon>Neopterygii</taxon>
        <taxon>Teleostei</taxon>
        <taxon>Albuliformes</taxon>
        <taxon>Albulidae</taxon>
        <taxon>Albula</taxon>
    </lineage>
</organism>
<accession>A0A8T3E2C8</accession>
<reference evidence="3" key="1">
    <citation type="submission" date="2021-01" db="EMBL/GenBank/DDBJ databases">
        <authorList>
            <person name="Zahm M."/>
            <person name="Roques C."/>
            <person name="Cabau C."/>
            <person name="Klopp C."/>
            <person name="Donnadieu C."/>
            <person name="Jouanno E."/>
            <person name="Lampietro C."/>
            <person name="Louis A."/>
            <person name="Herpin A."/>
            <person name="Echchiki A."/>
            <person name="Berthelot C."/>
            <person name="Parey E."/>
            <person name="Roest-Crollius H."/>
            <person name="Braasch I."/>
            <person name="Postlethwait J."/>
            <person name="Bobe J."/>
            <person name="Montfort J."/>
            <person name="Bouchez O."/>
            <person name="Begum T."/>
            <person name="Mejri S."/>
            <person name="Adams A."/>
            <person name="Chen W.-J."/>
            <person name="Guiguen Y."/>
        </authorList>
    </citation>
    <scope>NUCLEOTIDE SEQUENCE</scope>
    <source>
        <tissue evidence="3">Blood</tissue>
    </source>
</reference>
<protein>
    <recommendedName>
        <fullName evidence="5">Coiled-coil domain-containing protein 157</fullName>
    </recommendedName>
</protein>
<evidence type="ECO:0008006" key="5">
    <source>
        <dbReference type="Google" id="ProtNLM"/>
    </source>
</evidence>
<dbReference type="InterPro" id="IPR029681">
    <property type="entry name" value="CCDC157"/>
</dbReference>
<name>A0A8T3E2C8_9TELE</name>
<dbReference type="PANTHER" id="PTHR43696">
    <property type="entry name" value="COILED-COIL DOMAIN-CONTAINING PROTEIN 157"/>
    <property type="match status" value="1"/>
</dbReference>
<feature type="coiled-coil region" evidence="1">
    <location>
        <begin position="453"/>
        <end position="543"/>
    </location>
</feature>
<evidence type="ECO:0000313" key="4">
    <source>
        <dbReference type="Proteomes" id="UP000829720"/>
    </source>
</evidence>
<evidence type="ECO:0000256" key="1">
    <source>
        <dbReference type="SAM" id="Coils"/>
    </source>
</evidence>
<evidence type="ECO:0000256" key="2">
    <source>
        <dbReference type="SAM" id="MobiDB-lite"/>
    </source>
</evidence>
<comment type="caution">
    <text evidence="3">The sequence shown here is derived from an EMBL/GenBank/DDBJ whole genome shotgun (WGS) entry which is preliminary data.</text>
</comment>
<feature type="compositionally biased region" description="Low complexity" evidence="2">
    <location>
        <begin position="177"/>
        <end position="196"/>
    </location>
</feature>
<dbReference type="Proteomes" id="UP000829720">
    <property type="component" value="Unassembled WGS sequence"/>
</dbReference>
<sequence length="727" mass="81647">MTHTLGRQDCVESLRRDLTDLQGAVVEVLSRTGPIRYPSWKFPDKLSCNLDLVELLDQYDFVEGDEEFSQHSHIVLLELVIDRLMLLLQSFNTHAELMLHDHKDSSRLQTGPSVSIGLMAKRYWSNLTQLAVLHQKEKPKENQEASAEKASKQLKPGCKMKNSSAPSLQSTRGNFNQRSSSTVSQQSSSESRTSTPPRVPPPISVDTRTVSSQTVKSALVPCAACARVQSSMRDVSDTLVGMCQSQGLPSSLVYFLAALDESLEQGQLSPADVAQWAAEQSRDLGRVGKHLCKMRDTVQPLRESLVALEEAREELRQQLVQMEELLLRERTLHQAGLQEQDVRLREAQSRKEEALSKQQEELKKGIKSLEKKNSKLQAQLDLHLANIHRLERVRDDLQQEVNARGKDQQMIGELQEKIRMLEAQLLANQTLLDKECAKYQNACRQQESMQLKQKSMLEQVDMLDRECEEVQRRLGESEEAKEELQDKLTHISEERDQLNTTLTEQQDLVARAEEEKQGLESQVEGLQKIVTELQEEMLEMNERERLLVAYPELSALAHGPPQSTGDLFKDMEQQLLANSMRIRILEQQNATLCSSLTKLKQKAEHGDLRDISLQQLGVPSVPRGGHRNPSPATGQVSNSKMFGVRGQKQLGLGDGSSFSRMTEAAGLWGNEASAPSLVSAASSSKILHQQTLALSLPQMMKLPEPTPEHVTMLEPVQHPRRSDAMVV</sequence>